<proteinExistence type="predicted"/>
<dbReference type="EMBL" id="GGEC01062718">
    <property type="protein sequence ID" value="MBX43202.1"/>
    <property type="molecule type" value="Transcribed_RNA"/>
</dbReference>
<protein>
    <submittedName>
        <fullName evidence="1">Uncharacterized protein</fullName>
    </submittedName>
</protein>
<reference evidence="1" key="1">
    <citation type="submission" date="2018-02" db="EMBL/GenBank/DDBJ databases">
        <title>Rhizophora mucronata_Transcriptome.</title>
        <authorList>
            <person name="Meera S.P."/>
            <person name="Sreeshan A."/>
            <person name="Augustine A."/>
        </authorList>
    </citation>
    <scope>NUCLEOTIDE SEQUENCE</scope>
    <source>
        <tissue evidence="1">Leaf</tissue>
    </source>
</reference>
<accession>A0A2P2NL37</accession>
<name>A0A2P2NL37_RHIMU</name>
<dbReference type="AlphaFoldDB" id="A0A2P2NL37"/>
<sequence>MRFPFLGLWYNKLMMFLGAFDSAALLVL</sequence>
<organism evidence="1">
    <name type="scientific">Rhizophora mucronata</name>
    <name type="common">Asiatic mangrove</name>
    <dbReference type="NCBI Taxonomy" id="61149"/>
    <lineage>
        <taxon>Eukaryota</taxon>
        <taxon>Viridiplantae</taxon>
        <taxon>Streptophyta</taxon>
        <taxon>Embryophyta</taxon>
        <taxon>Tracheophyta</taxon>
        <taxon>Spermatophyta</taxon>
        <taxon>Magnoliopsida</taxon>
        <taxon>eudicotyledons</taxon>
        <taxon>Gunneridae</taxon>
        <taxon>Pentapetalae</taxon>
        <taxon>rosids</taxon>
        <taxon>fabids</taxon>
        <taxon>Malpighiales</taxon>
        <taxon>Rhizophoraceae</taxon>
        <taxon>Rhizophora</taxon>
    </lineage>
</organism>
<evidence type="ECO:0000313" key="1">
    <source>
        <dbReference type="EMBL" id="MBX43202.1"/>
    </source>
</evidence>